<evidence type="ECO:0000313" key="7">
    <source>
        <dbReference type="Proteomes" id="UP000799536"/>
    </source>
</evidence>
<keyword evidence="7" id="KW-1185">Reference proteome</keyword>
<dbReference type="EMBL" id="ML994442">
    <property type="protein sequence ID" value="KAF2196223.1"/>
    <property type="molecule type" value="Genomic_DNA"/>
</dbReference>
<keyword evidence="1" id="KW-0346">Stress response</keyword>
<evidence type="ECO:0000256" key="1">
    <source>
        <dbReference type="ARBA" id="ARBA00023016"/>
    </source>
</evidence>
<dbReference type="CDD" id="cd06464">
    <property type="entry name" value="ACD_sHsps-like"/>
    <property type="match status" value="1"/>
</dbReference>
<dbReference type="Gene3D" id="2.60.40.790">
    <property type="match status" value="1"/>
</dbReference>
<reference evidence="6" key="1">
    <citation type="journal article" date="2020" name="Stud. Mycol.">
        <title>101 Dothideomycetes genomes: a test case for predicting lifestyles and emergence of pathogens.</title>
        <authorList>
            <person name="Haridas S."/>
            <person name="Albert R."/>
            <person name="Binder M."/>
            <person name="Bloem J."/>
            <person name="Labutti K."/>
            <person name="Salamov A."/>
            <person name="Andreopoulos B."/>
            <person name="Baker S."/>
            <person name="Barry K."/>
            <person name="Bills G."/>
            <person name="Bluhm B."/>
            <person name="Cannon C."/>
            <person name="Castanera R."/>
            <person name="Culley D."/>
            <person name="Daum C."/>
            <person name="Ezra D."/>
            <person name="Gonzalez J."/>
            <person name="Henrissat B."/>
            <person name="Kuo A."/>
            <person name="Liang C."/>
            <person name="Lipzen A."/>
            <person name="Lutzoni F."/>
            <person name="Magnuson J."/>
            <person name="Mondo S."/>
            <person name="Nolan M."/>
            <person name="Ohm R."/>
            <person name="Pangilinan J."/>
            <person name="Park H.-J."/>
            <person name="Ramirez L."/>
            <person name="Alfaro M."/>
            <person name="Sun H."/>
            <person name="Tritt A."/>
            <person name="Yoshinaga Y."/>
            <person name="Zwiers L.-H."/>
            <person name="Turgeon B."/>
            <person name="Goodwin S."/>
            <person name="Spatafora J."/>
            <person name="Crous P."/>
            <person name="Grigoriev I."/>
        </authorList>
    </citation>
    <scope>NUCLEOTIDE SEQUENCE</scope>
    <source>
        <strain evidence="6">ATCC 74209</strain>
    </source>
</reference>
<dbReference type="SUPFAM" id="SSF49764">
    <property type="entry name" value="HSP20-like chaperones"/>
    <property type="match status" value="1"/>
</dbReference>
<protein>
    <submittedName>
        <fullName evidence="6">HSP20-like chaperone</fullName>
    </submittedName>
</protein>
<sequence>MAAFLFSPVAFAPAYCSPSQCNRPFAPAPRVSVNPFLSLIDDTINQLQREVKRQTRYQRSFNARFDVRENNERYQVYGEVPGFEQENIDIEVSDEHTLKISGSTDRKTQTEPQCPPQPQSEIQLETEKMEVEPSTMEVPRISQNSEEHHSETSSVRSHQPTVEDDFEDLGAGSDAAATPASSTPSTPLFNGKEKATEMYKASETAIVQQPEQQVPVQKHQQSNERIWVSERSFGSFTRTFRFPDCIDSARVSASLKNGLLTITVPKAERPQIRRITIL</sequence>
<evidence type="ECO:0000256" key="3">
    <source>
        <dbReference type="RuleBase" id="RU003616"/>
    </source>
</evidence>
<dbReference type="InterPro" id="IPR002068">
    <property type="entry name" value="A-crystallin/Hsp20_dom"/>
</dbReference>
<dbReference type="AlphaFoldDB" id="A0A9P4MQQ4"/>
<dbReference type="OrthoDB" id="1431247at2759"/>
<dbReference type="InterPro" id="IPR031107">
    <property type="entry name" value="Small_HSP"/>
</dbReference>
<accession>A0A9P4MQQ4</accession>
<dbReference type="Pfam" id="PF00011">
    <property type="entry name" value="HSP20"/>
    <property type="match status" value="2"/>
</dbReference>
<comment type="caution">
    <text evidence="6">The sequence shown here is derived from an EMBL/GenBank/DDBJ whole genome shotgun (WGS) entry which is preliminary data.</text>
</comment>
<feature type="compositionally biased region" description="Low complexity" evidence="4">
    <location>
        <begin position="175"/>
        <end position="187"/>
    </location>
</feature>
<dbReference type="PANTHER" id="PTHR11527">
    <property type="entry name" value="HEAT-SHOCK PROTEIN 20 FAMILY MEMBER"/>
    <property type="match status" value="1"/>
</dbReference>
<proteinExistence type="inferred from homology"/>
<dbReference type="InterPro" id="IPR008978">
    <property type="entry name" value="HSP20-like_chaperone"/>
</dbReference>
<dbReference type="Proteomes" id="UP000799536">
    <property type="component" value="Unassembled WGS sequence"/>
</dbReference>
<name>A0A9P4MQQ4_9PLEO</name>
<organism evidence="6 7">
    <name type="scientific">Delitschia confertaspora ATCC 74209</name>
    <dbReference type="NCBI Taxonomy" id="1513339"/>
    <lineage>
        <taxon>Eukaryota</taxon>
        <taxon>Fungi</taxon>
        <taxon>Dikarya</taxon>
        <taxon>Ascomycota</taxon>
        <taxon>Pezizomycotina</taxon>
        <taxon>Dothideomycetes</taxon>
        <taxon>Pleosporomycetidae</taxon>
        <taxon>Pleosporales</taxon>
        <taxon>Delitschiaceae</taxon>
        <taxon>Delitschia</taxon>
    </lineage>
</organism>
<dbReference type="PROSITE" id="PS01031">
    <property type="entry name" value="SHSP"/>
    <property type="match status" value="1"/>
</dbReference>
<gene>
    <name evidence="6" type="ORF">GQ43DRAFT_445317</name>
</gene>
<feature type="region of interest" description="Disordered" evidence="4">
    <location>
        <begin position="101"/>
        <end position="190"/>
    </location>
</feature>
<evidence type="ECO:0000256" key="2">
    <source>
        <dbReference type="PROSITE-ProRule" id="PRU00285"/>
    </source>
</evidence>
<feature type="domain" description="SHSP" evidence="5">
    <location>
        <begin position="56"/>
        <end position="278"/>
    </location>
</feature>
<comment type="similarity">
    <text evidence="2 3">Belongs to the small heat shock protein (HSP20) family.</text>
</comment>
<evidence type="ECO:0000256" key="4">
    <source>
        <dbReference type="SAM" id="MobiDB-lite"/>
    </source>
</evidence>
<evidence type="ECO:0000259" key="5">
    <source>
        <dbReference type="PROSITE" id="PS01031"/>
    </source>
</evidence>
<evidence type="ECO:0000313" key="6">
    <source>
        <dbReference type="EMBL" id="KAF2196223.1"/>
    </source>
</evidence>